<dbReference type="AlphaFoldDB" id="A0A9P0PER2"/>
<feature type="compositionally biased region" description="Basic and acidic residues" evidence="1">
    <location>
        <begin position="46"/>
        <end position="59"/>
    </location>
</feature>
<accession>A0A9P0PER2</accession>
<feature type="compositionally biased region" description="Low complexity" evidence="1">
    <location>
        <begin position="79"/>
        <end position="90"/>
    </location>
</feature>
<dbReference type="Proteomes" id="UP001152888">
    <property type="component" value="Unassembled WGS sequence"/>
</dbReference>
<gene>
    <name evidence="2" type="ORF">ACAOBT_LOCUS15434</name>
</gene>
<evidence type="ECO:0000256" key="1">
    <source>
        <dbReference type="SAM" id="MobiDB-lite"/>
    </source>
</evidence>
<evidence type="ECO:0000313" key="2">
    <source>
        <dbReference type="EMBL" id="CAH1983196.1"/>
    </source>
</evidence>
<proteinExistence type="predicted"/>
<keyword evidence="3" id="KW-1185">Reference proteome</keyword>
<organism evidence="2 3">
    <name type="scientific">Acanthoscelides obtectus</name>
    <name type="common">Bean weevil</name>
    <name type="synonym">Bruchus obtectus</name>
    <dbReference type="NCBI Taxonomy" id="200917"/>
    <lineage>
        <taxon>Eukaryota</taxon>
        <taxon>Metazoa</taxon>
        <taxon>Ecdysozoa</taxon>
        <taxon>Arthropoda</taxon>
        <taxon>Hexapoda</taxon>
        <taxon>Insecta</taxon>
        <taxon>Pterygota</taxon>
        <taxon>Neoptera</taxon>
        <taxon>Endopterygota</taxon>
        <taxon>Coleoptera</taxon>
        <taxon>Polyphaga</taxon>
        <taxon>Cucujiformia</taxon>
        <taxon>Chrysomeloidea</taxon>
        <taxon>Chrysomelidae</taxon>
        <taxon>Bruchinae</taxon>
        <taxon>Bruchini</taxon>
        <taxon>Acanthoscelides</taxon>
    </lineage>
</organism>
<feature type="region of interest" description="Disordered" evidence="1">
    <location>
        <begin position="1"/>
        <end position="115"/>
    </location>
</feature>
<dbReference type="EMBL" id="CAKOFQ010006933">
    <property type="protein sequence ID" value="CAH1983196.1"/>
    <property type="molecule type" value="Genomic_DNA"/>
</dbReference>
<reference evidence="2" key="1">
    <citation type="submission" date="2022-03" db="EMBL/GenBank/DDBJ databases">
        <authorList>
            <person name="Sayadi A."/>
        </authorList>
    </citation>
    <scope>NUCLEOTIDE SEQUENCE</scope>
</reference>
<comment type="caution">
    <text evidence="2">The sequence shown here is derived from an EMBL/GenBank/DDBJ whole genome shotgun (WGS) entry which is preliminary data.</text>
</comment>
<feature type="compositionally biased region" description="Polar residues" evidence="1">
    <location>
        <begin position="1"/>
        <end position="16"/>
    </location>
</feature>
<name>A0A9P0PER2_ACAOB</name>
<evidence type="ECO:0000313" key="3">
    <source>
        <dbReference type="Proteomes" id="UP001152888"/>
    </source>
</evidence>
<protein>
    <submittedName>
        <fullName evidence="2">Uncharacterized protein</fullName>
    </submittedName>
</protein>
<dbReference type="OrthoDB" id="6770592at2759"/>
<sequence>MSFTKHSPQGYRTNTTTEKKIGSRGRKPGRARVVTSTPNKEELEESINRSREKVTKRLVNEAGPSSLKQSAKKKRKARSPSTSSSSLTSSEPVPANSSDEDDLPLSSYISPKHLC</sequence>